<accession>A0ABX7BG32</accession>
<reference evidence="2" key="2">
    <citation type="submission" date="2021-02" db="EMBL/GenBank/DDBJ databases">
        <title>Skermanella TT6 skin isolate.</title>
        <authorList>
            <person name="Lee K."/>
            <person name="Ganzorig M."/>
        </authorList>
    </citation>
    <scope>NUCLEOTIDE SEQUENCE</scope>
    <source>
        <strain evidence="2">TT6</strain>
        <plasmid evidence="2">pTT6-1</plasmid>
    </source>
</reference>
<dbReference type="InterPro" id="IPR051911">
    <property type="entry name" value="SDR_oxidoreductase"/>
</dbReference>
<gene>
    <name evidence="2" type="ORF">IGS68_28455</name>
    <name evidence="3" type="ORF">IGS68_29470</name>
</gene>
<dbReference type="EMBL" id="CP067421">
    <property type="protein sequence ID" value="QQP93094.1"/>
    <property type="molecule type" value="Genomic_DNA"/>
</dbReference>
<dbReference type="CDD" id="cd05374">
    <property type="entry name" value="17beta-HSD-like_SDR_c"/>
    <property type="match status" value="1"/>
</dbReference>
<keyword evidence="4" id="KW-1185">Reference proteome</keyword>
<dbReference type="InterPro" id="IPR002347">
    <property type="entry name" value="SDR_fam"/>
</dbReference>
<geneLocation type="plasmid" evidence="2 4">
    <name>pTT6-1</name>
</geneLocation>
<sequence>MSLIALVTGASSGFGQMIARDLAQAGHTAYASMRDTAQRNADKVADNAAFAKANRVDLRSIELDVQDEGSVVSALSAIIDEHGRLDVLVHNAGHMMYGPLEAFTPEQLAQQYDVNVLGTQRVNRAALPHMRAAKSGLLVWISSSSVAGGVPPLLGPYFAAKAGMDALAVCYAKELAPLGIETSIIVPGAFTKGTNHFANAGHPEDAPVADAYTAAWSDGFADRIQQALAAAVPEDADPASVGRAVVGIVAAVPGKRPLRVHVDPADDGAAVTFAVMDRVREQFLQRIGFSGFPHPAS</sequence>
<dbReference type="PRINTS" id="PR00080">
    <property type="entry name" value="SDRFAMILY"/>
</dbReference>
<reference evidence="4" key="1">
    <citation type="submission" date="2021-01" db="EMBL/GenBank/DDBJ databases">
        <title>Skermanella TT6 skin isolate.</title>
        <authorList>
            <person name="Lee K."/>
            <person name="Ganzorig M."/>
        </authorList>
    </citation>
    <scope>NUCLEOTIDE SEQUENCE [LARGE SCALE GENOMIC DNA]</scope>
    <source>
        <strain evidence="4">TT6</strain>
        <plasmid evidence="4">pTT6-1</plasmid>
    </source>
</reference>
<dbReference type="PANTHER" id="PTHR43976:SF9">
    <property type="entry name" value="OXIDOREDUCTASE"/>
    <property type="match status" value="1"/>
</dbReference>
<dbReference type="Pfam" id="PF00106">
    <property type="entry name" value="adh_short"/>
    <property type="match status" value="1"/>
</dbReference>
<keyword evidence="2" id="KW-0614">Plasmid</keyword>
<comment type="similarity">
    <text evidence="1">Belongs to the short-chain dehydrogenases/reductases (SDR) family.</text>
</comment>
<evidence type="ECO:0000313" key="2">
    <source>
        <dbReference type="EMBL" id="QQP93094.1"/>
    </source>
</evidence>
<dbReference type="SUPFAM" id="SSF51735">
    <property type="entry name" value="NAD(P)-binding Rossmann-fold domains"/>
    <property type="match status" value="1"/>
</dbReference>
<protein>
    <submittedName>
        <fullName evidence="2">SDR family oxidoreductase</fullName>
    </submittedName>
</protein>
<evidence type="ECO:0000313" key="3">
    <source>
        <dbReference type="EMBL" id="QQP93251.1"/>
    </source>
</evidence>
<dbReference type="Proteomes" id="UP000595197">
    <property type="component" value="Plasmid pTT6-1"/>
</dbReference>
<dbReference type="EMBL" id="CP067421">
    <property type="protein sequence ID" value="QQP93251.1"/>
    <property type="molecule type" value="Genomic_DNA"/>
</dbReference>
<dbReference type="PANTHER" id="PTHR43976">
    <property type="entry name" value="SHORT CHAIN DEHYDROGENASE"/>
    <property type="match status" value="1"/>
</dbReference>
<proteinExistence type="inferred from homology"/>
<evidence type="ECO:0000256" key="1">
    <source>
        <dbReference type="RuleBase" id="RU000363"/>
    </source>
</evidence>
<organism evidence="2 4">
    <name type="scientific">Skermanella cutis</name>
    <dbReference type="NCBI Taxonomy" id="2775420"/>
    <lineage>
        <taxon>Bacteria</taxon>
        <taxon>Pseudomonadati</taxon>
        <taxon>Pseudomonadota</taxon>
        <taxon>Alphaproteobacteria</taxon>
        <taxon>Rhodospirillales</taxon>
        <taxon>Azospirillaceae</taxon>
        <taxon>Skermanella</taxon>
    </lineage>
</organism>
<dbReference type="InterPro" id="IPR036291">
    <property type="entry name" value="NAD(P)-bd_dom_sf"/>
</dbReference>
<dbReference type="PRINTS" id="PR00081">
    <property type="entry name" value="GDHRDH"/>
</dbReference>
<name>A0ABX7BG32_9PROT</name>
<dbReference type="Gene3D" id="3.40.50.720">
    <property type="entry name" value="NAD(P)-binding Rossmann-like Domain"/>
    <property type="match status" value="1"/>
</dbReference>
<evidence type="ECO:0000313" key="4">
    <source>
        <dbReference type="Proteomes" id="UP000595197"/>
    </source>
</evidence>